<evidence type="ECO:0000259" key="3">
    <source>
        <dbReference type="SMART" id="SM00101"/>
    </source>
</evidence>
<name>A0A2R6RZM9_9APHY</name>
<dbReference type="Proteomes" id="UP000186601">
    <property type="component" value="Unassembled WGS sequence"/>
</dbReference>
<feature type="site" description="Interaction with phosphoserine on interacting protein" evidence="2">
    <location>
        <position position="47"/>
    </location>
</feature>
<dbReference type="OrthoDB" id="10260625at2759"/>
<organism evidence="4 5">
    <name type="scientific">Hermanssonia centrifuga</name>
    <dbReference type="NCBI Taxonomy" id="98765"/>
    <lineage>
        <taxon>Eukaryota</taxon>
        <taxon>Fungi</taxon>
        <taxon>Dikarya</taxon>
        <taxon>Basidiomycota</taxon>
        <taxon>Agaricomycotina</taxon>
        <taxon>Agaricomycetes</taxon>
        <taxon>Polyporales</taxon>
        <taxon>Meruliaceae</taxon>
        <taxon>Hermanssonia</taxon>
    </lineage>
</organism>
<dbReference type="SUPFAM" id="SSF48445">
    <property type="entry name" value="14-3-3 protein"/>
    <property type="match status" value="1"/>
</dbReference>
<dbReference type="EMBL" id="MLYV02000126">
    <property type="protein sequence ID" value="PSS35481.1"/>
    <property type="molecule type" value="Genomic_DNA"/>
</dbReference>
<feature type="domain" description="14-3-3" evidence="3">
    <location>
        <begin position="1"/>
        <end position="227"/>
    </location>
</feature>
<dbReference type="STRING" id="98765.A0A2R6RZM9"/>
<dbReference type="Pfam" id="PF00244">
    <property type="entry name" value="14-3-3"/>
    <property type="match status" value="1"/>
</dbReference>
<proteinExistence type="inferred from homology"/>
<comment type="caution">
    <text evidence="4">The sequence shown here is derived from an EMBL/GenBank/DDBJ whole genome shotgun (WGS) entry which is preliminary data.</text>
</comment>
<protein>
    <recommendedName>
        <fullName evidence="3">14-3-3 domain-containing protein</fullName>
    </recommendedName>
</protein>
<evidence type="ECO:0000256" key="1">
    <source>
        <dbReference type="ARBA" id="ARBA00006141"/>
    </source>
</evidence>
<evidence type="ECO:0000313" key="5">
    <source>
        <dbReference type="Proteomes" id="UP000186601"/>
    </source>
</evidence>
<dbReference type="PRINTS" id="PR00305">
    <property type="entry name" value="1433ZETA"/>
</dbReference>
<sequence length="227" mass="26098">MSLLDRFKRTPPQFGHLTWLLFPEDQLTFEERNLLSIAFKNITGTLRNNWRVIDTLEKKEAPRSTPHQVALMHLEKERIRRELDSACKDIVQLLERSLIPSANSGEEKVFYSKMRGDYYRYLAEFTKDDPDDINAPSSLDAYKFAYKHALCTLDPTHPTRLGLALNFAVYYHDIGDSPIRACFLAKHAFDEAIFAALNMSSGQALEDSLTIMQLLKDDIILWAGEIQ</sequence>
<evidence type="ECO:0000313" key="4">
    <source>
        <dbReference type="EMBL" id="PSS35481.1"/>
    </source>
</evidence>
<dbReference type="AlphaFoldDB" id="A0A2R6RZM9"/>
<dbReference type="SMART" id="SM00101">
    <property type="entry name" value="14_3_3"/>
    <property type="match status" value="1"/>
</dbReference>
<accession>A0A2R6RZM9</accession>
<dbReference type="InterPro" id="IPR036815">
    <property type="entry name" value="14-3-3_dom_sf"/>
</dbReference>
<dbReference type="PIRSF" id="PIRSF000868">
    <property type="entry name" value="14-3-3"/>
    <property type="match status" value="1"/>
</dbReference>
<dbReference type="Gene3D" id="1.20.190.20">
    <property type="entry name" value="14-3-3 domain"/>
    <property type="match status" value="1"/>
</dbReference>
<comment type="similarity">
    <text evidence="1">Belongs to the 14-3-3 family.</text>
</comment>
<gene>
    <name evidence="4" type="ORF">PHLCEN_2v1636</name>
</gene>
<evidence type="ECO:0000256" key="2">
    <source>
        <dbReference type="PIRSR" id="PIRSR000868-1"/>
    </source>
</evidence>
<dbReference type="InterPro" id="IPR000308">
    <property type="entry name" value="14-3-3"/>
</dbReference>
<dbReference type="InterPro" id="IPR023410">
    <property type="entry name" value="14-3-3_domain"/>
</dbReference>
<reference evidence="4 5" key="1">
    <citation type="submission" date="2018-02" db="EMBL/GenBank/DDBJ databases">
        <title>Genome sequence of the basidiomycete white-rot fungus Phlebia centrifuga.</title>
        <authorList>
            <person name="Granchi Z."/>
            <person name="Peng M."/>
            <person name="de Vries R.P."/>
            <person name="Hilden K."/>
            <person name="Makela M.R."/>
            <person name="Grigoriev I."/>
            <person name="Riley R."/>
        </authorList>
    </citation>
    <scope>NUCLEOTIDE SEQUENCE [LARGE SCALE GENOMIC DNA]</scope>
    <source>
        <strain evidence="4 5">FBCC195</strain>
    </source>
</reference>
<feature type="site" description="Interaction with phosphoserine on interacting protein" evidence="2">
    <location>
        <position position="120"/>
    </location>
</feature>
<keyword evidence="5" id="KW-1185">Reference proteome</keyword>
<dbReference type="PANTHER" id="PTHR18860">
    <property type="entry name" value="14-3-3 PROTEIN"/>
    <property type="match status" value="1"/>
</dbReference>